<reference evidence="1" key="1">
    <citation type="journal article" date="2021" name="Proc. Natl. Acad. Sci. U.S.A.">
        <title>A Catalog of Tens of Thousands of Viruses from Human Metagenomes Reveals Hidden Associations with Chronic Diseases.</title>
        <authorList>
            <person name="Tisza M.J."/>
            <person name="Buck C.B."/>
        </authorList>
    </citation>
    <scope>NUCLEOTIDE SEQUENCE</scope>
    <source>
        <strain evidence="1">CteLh2</strain>
    </source>
</reference>
<sequence>MSNKFNNFNDLYNSWKRKCEETVKEVVPSVMKDKMQEAIEYEVYAKYTPKSYIRRKDNGGLLDKKNMVERIEVNRNKITVYLFNNTLGNDKYKYHTNDYIDSIIVTGRGYTWKSSEIYKNPIKRDFYKETEKLLNDGELRNAIIKELRQKGIIVV</sequence>
<proteinExistence type="predicted"/>
<evidence type="ECO:0000313" key="1">
    <source>
        <dbReference type="EMBL" id="DAF89876.1"/>
    </source>
</evidence>
<accession>A0A8S5U604</accession>
<organism evidence="1">
    <name type="scientific">Siphoviridae sp. cteLh2</name>
    <dbReference type="NCBI Taxonomy" id="2825590"/>
    <lineage>
        <taxon>Viruses</taxon>
        <taxon>Duplodnaviria</taxon>
        <taxon>Heunggongvirae</taxon>
        <taxon>Uroviricota</taxon>
        <taxon>Caudoviricetes</taxon>
    </lineage>
</organism>
<protein>
    <submittedName>
        <fullName evidence="1">Uncharacterized protein</fullName>
    </submittedName>
</protein>
<dbReference type="EMBL" id="BK016017">
    <property type="protein sequence ID" value="DAF89876.1"/>
    <property type="molecule type" value="Genomic_DNA"/>
</dbReference>
<name>A0A8S5U604_9CAUD</name>